<dbReference type="NCBIfam" id="NF033573">
    <property type="entry name" value="transpos_IS200"/>
    <property type="match status" value="1"/>
</dbReference>
<keyword evidence="3" id="KW-1185">Reference proteome</keyword>
<dbReference type="PANTHER" id="PTHR33360">
    <property type="entry name" value="TRANSPOSASE FOR INSERTION SEQUENCE ELEMENT IS200"/>
    <property type="match status" value="1"/>
</dbReference>
<dbReference type="InterPro" id="IPR002686">
    <property type="entry name" value="Transposase_17"/>
</dbReference>
<dbReference type="GO" id="GO:0003677">
    <property type="term" value="F:DNA binding"/>
    <property type="evidence" value="ECO:0007669"/>
    <property type="project" value="InterPro"/>
</dbReference>
<dbReference type="Gene3D" id="3.30.70.1290">
    <property type="entry name" value="Transposase IS200-like"/>
    <property type="match status" value="1"/>
</dbReference>
<evidence type="ECO:0000313" key="3">
    <source>
        <dbReference type="Proteomes" id="UP000316770"/>
    </source>
</evidence>
<accession>A0A518IRE7</accession>
<name>A0A518IRE7_9BACT</name>
<dbReference type="AlphaFoldDB" id="A0A518IRE7"/>
<evidence type="ECO:0000313" key="2">
    <source>
        <dbReference type="EMBL" id="QDV55649.1"/>
    </source>
</evidence>
<gene>
    <name evidence="2" type="ORF">Mal33_16270</name>
</gene>
<dbReference type="SUPFAM" id="SSF143422">
    <property type="entry name" value="Transposase IS200-like"/>
    <property type="match status" value="1"/>
</dbReference>
<dbReference type="Pfam" id="PF01797">
    <property type="entry name" value="Y1_Tnp"/>
    <property type="match status" value="1"/>
</dbReference>
<dbReference type="Proteomes" id="UP000316770">
    <property type="component" value="Chromosome"/>
</dbReference>
<dbReference type="InterPro" id="IPR036515">
    <property type="entry name" value="Transposase_17_sf"/>
</dbReference>
<evidence type="ECO:0000259" key="1">
    <source>
        <dbReference type="SMART" id="SM01321"/>
    </source>
</evidence>
<sequence>MSQSLAQVWLHIVFSTKVRRPFLQDDAVRDEMFRMLAYRVKEAKCFSASVGGHFDHVHLLVGLARTVTIANLVEHIKTETSQWAKTAKNCSSRFSWQAGYAAFSVSHSQRGVVDKYIRNQGQHHQRLGFKDEFRAICKRHEIEIDERYAWD</sequence>
<feature type="domain" description="Transposase IS200-like" evidence="1">
    <location>
        <begin position="5"/>
        <end position="120"/>
    </location>
</feature>
<proteinExistence type="predicted"/>
<reference evidence="2 3" key="1">
    <citation type="submission" date="2019-02" db="EMBL/GenBank/DDBJ databases">
        <title>Deep-cultivation of Planctomycetes and their phenomic and genomic characterization uncovers novel biology.</title>
        <authorList>
            <person name="Wiegand S."/>
            <person name="Jogler M."/>
            <person name="Boedeker C."/>
            <person name="Pinto D."/>
            <person name="Vollmers J."/>
            <person name="Rivas-Marin E."/>
            <person name="Kohn T."/>
            <person name="Peeters S.H."/>
            <person name="Heuer A."/>
            <person name="Rast P."/>
            <person name="Oberbeckmann S."/>
            <person name="Bunk B."/>
            <person name="Jeske O."/>
            <person name="Meyerdierks A."/>
            <person name="Storesund J.E."/>
            <person name="Kallscheuer N."/>
            <person name="Luecker S."/>
            <person name="Lage O.M."/>
            <person name="Pohl T."/>
            <person name="Merkel B.J."/>
            <person name="Hornburger P."/>
            <person name="Mueller R.-W."/>
            <person name="Bruemmer F."/>
            <person name="Labrenz M."/>
            <person name="Spormann A.M."/>
            <person name="Op den Camp H."/>
            <person name="Overmann J."/>
            <person name="Amann R."/>
            <person name="Jetten M.S.M."/>
            <person name="Mascher T."/>
            <person name="Medema M.H."/>
            <person name="Devos D.P."/>
            <person name="Kaster A.-K."/>
            <person name="Ovreas L."/>
            <person name="Rohde M."/>
            <person name="Galperin M.Y."/>
            <person name="Jogler C."/>
        </authorList>
    </citation>
    <scope>NUCLEOTIDE SEQUENCE [LARGE SCALE GENOMIC DNA]</scope>
    <source>
        <strain evidence="2 3">Mal33</strain>
    </source>
</reference>
<dbReference type="GO" id="GO:0004803">
    <property type="term" value="F:transposase activity"/>
    <property type="evidence" value="ECO:0007669"/>
    <property type="project" value="InterPro"/>
</dbReference>
<dbReference type="SMART" id="SM01321">
    <property type="entry name" value="Y1_Tnp"/>
    <property type="match status" value="1"/>
</dbReference>
<organism evidence="2 3">
    <name type="scientific">Rosistilla oblonga</name>
    <dbReference type="NCBI Taxonomy" id="2527990"/>
    <lineage>
        <taxon>Bacteria</taxon>
        <taxon>Pseudomonadati</taxon>
        <taxon>Planctomycetota</taxon>
        <taxon>Planctomycetia</taxon>
        <taxon>Pirellulales</taxon>
        <taxon>Pirellulaceae</taxon>
        <taxon>Rosistilla</taxon>
    </lineage>
</organism>
<protein>
    <submittedName>
        <fullName evidence="2">Transposase IS200 like protein</fullName>
    </submittedName>
</protein>
<dbReference type="PANTHER" id="PTHR33360:SF2">
    <property type="entry name" value="TRANSPOSASE FOR INSERTION SEQUENCE ELEMENT IS200"/>
    <property type="match status" value="1"/>
</dbReference>
<dbReference type="GO" id="GO:0006313">
    <property type="term" value="P:DNA transposition"/>
    <property type="evidence" value="ECO:0007669"/>
    <property type="project" value="InterPro"/>
</dbReference>
<dbReference type="EMBL" id="CP036318">
    <property type="protein sequence ID" value="QDV55649.1"/>
    <property type="molecule type" value="Genomic_DNA"/>
</dbReference>